<comment type="pathway">
    <text evidence="2">Amino-acid degradation; L-leucine degradation.</text>
</comment>
<keyword evidence="6" id="KW-1185">Reference proteome</keyword>
<name>A0A1X4NNC7_9RHOB</name>
<proteinExistence type="inferred from homology"/>
<reference evidence="5 6" key="1">
    <citation type="submission" date="2014-03" db="EMBL/GenBank/DDBJ databases">
        <title>The draft genome sequence of Marivita geojedonensis KCTC 23882.</title>
        <authorList>
            <person name="Lai Q."/>
            <person name="Shao Z."/>
        </authorList>
    </citation>
    <scope>NUCLEOTIDE SEQUENCE [LARGE SCALE GENOMIC DNA]</scope>
    <source>
        <strain evidence="5 6">DPG-138</strain>
    </source>
</reference>
<dbReference type="STRING" id="1123756.MGEO_05730"/>
<dbReference type="InterPro" id="IPR034733">
    <property type="entry name" value="AcCoA_carboxyl_beta"/>
</dbReference>
<comment type="caution">
    <text evidence="5">The sequence shown here is derived from an EMBL/GenBank/DDBJ whole genome shotgun (WGS) entry which is preliminary data.</text>
</comment>
<feature type="domain" description="CoA carboxyltransferase N-terminal" evidence="3">
    <location>
        <begin position="18"/>
        <end position="277"/>
    </location>
</feature>
<gene>
    <name evidence="5" type="ORF">MGEO_05730</name>
</gene>
<accession>A0A1X4NNC7</accession>
<evidence type="ECO:0000313" key="5">
    <source>
        <dbReference type="EMBL" id="OSQ52031.1"/>
    </source>
</evidence>
<dbReference type="PANTHER" id="PTHR22855">
    <property type="entry name" value="ACETYL, PROPIONYL, PYRUVATE, AND GLUTACONYL CARBOXYLASE-RELATED"/>
    <property type="match status" value="1"/>
</dbReference>
<dbReference type="Gene3D" id="3.90.226.10">
    <property type="entry name" value="2-enoyl-CoA Hydratase, Chain A, domain 1"/>
    <property type="match status" value="2"/>
</dbReference>
<dbReference type="PROSITE" id="PS50989">
    <property type="entry name" value="COA_CT_CTER"/>
    <property type="match status" value="1"/>
</dbReference>
<dbReference type="GO" id="GO:1905202">
    <property type="term" value="C:methylcrotonoyl-CoA carboxylase complex"/>
    <property type="evidence" value="ECO:0007669"/>
    <property type="project" value="TreeGrafter"/>
</dbReference>
<comment type="similarity">
    <text evidence="1">Belongs to the AccD/PCCB family.</text>
</comment>
<dbReference type="FunFam" id="3.90.226.10:FF:000007">
    <property type="entry name" value="Methylcrotonoyl-CoA carboxylase subunit beta"/>
    <property type="match status" value="1"/>
</dbReference>
<dbReference type="InterPro" id="IPR045190">
    <property type="entry name" value="MCCB/AccD1-like"/>
</dbReference>
<dbReference type="OrthoDB" id="9803706at2"/>
<dbReference type="InterPro" id="IPR011762">
    <property type="entry name" value="COA_CT_N"/>
</dbReference>
<dbReference type="PROSITE" id="PS50980">
    <property type="entry name" value="COA_CT_NTER"/>
    <property type="match status" value="1"/>
</dbReference>
<dbReference type="InterPro" id="IPR011763">
    <property type="entry name" value="COA_CT_C"/>
</dbReference>
<sequence length="533" mass="57065">MKLRSQAIASSEQFKANIAAHQEALRVVREAAELAAAGGGDRARERHVSRGKMLPRDRVANLLDPGSPFLEVGATAAHGLYDGAAPCAGVIAGVGRVMGRQVMVVCNDATVKGGTYYPMTVKKHLRAQEIAEENHLPCIYLVDSGGANLPNQDEVFPDRDHFGRIFYNQARMSAKGIAQIAVVMGSCTAGGAYVPAMSDVTIIVKEQGTIFLAGPPLVKAATGEVVTAEDLGGGDVHTRLSGVADYLAEDDAHALALARRAVGSLGGAPKSGLRQASEDPAYDPDEIFGVVPGDLRTPYDIREVIARVVDGSYFDEFKPRFGETLVTGFAHVDGWPMGIIANNGVLFSEAAQKGAHFVELCSQRKIPLVFLQNITGFMVGRKYENEGIARHGAKMVTAVACTSVPKITMLVGGSFGAGNYGMSGRAYQPRFLWTWPNSRISVMGGEQAAGVLATVKRDAIERGGGSWSAEEEAEFKRPTIEMFEEQAHPLYASARLWDDGVVDPRKTRAVLSLSLEAALNAPIEDTRFGVFRM</sequence>
<dbReference type="PANTHER" id="PTHR22855:SF13">
    <property type="entry name" value="METHYLCROTONOYL-COA CARBOXYLASE BETA CHAIN, MITOCHONDRIAL"/>
    <property type="match status" value="1"/>
</dbReference>
<evidence type="ECO:0000256" key="1">
    <source>
        <dbReference type="ARBA" id="ARBA00006102"/>
    </source>
</evidence>
<dbReference type="GO" id="GO:0004485">
    <property type="term" value="F:methylcrotonoyl-CoA carboxylase activity"/>
    <property type="evidence" value="ECO:0007669"/>
    <property type="project" value="TreeGrafter"/>
</dbReference>
<evidence type="ECO:0000259" key="4">
    <source>
        <dbReference type="PROSITE" id="PS50989"/>
    </source>
</evidence>
<dbReference type="EMBL" id="JFKC01000003">
    <property type="protein sequence ID" value="OSQ52031.1"/>
    <property type="molecule type" value="Genomic_DNA"/>
</dbReference>
<dbReference type="SUPFAM" id="SSF52096">
    <property type="entry name" value="ClpP/crotonase"/>
    <property type="match status" value="2"/>
</dbReference>
<dbReference type="GO" id="GO:0006552">
    <property type="term" value="P:L-leucine catabolic process"/>
    <property type="evidence" value="ECO:0007669"/>
    <property type="project" value="TreeGrafter"/>
</dbReference>
<evidence type="ECO:0000313" key="6">
    <source>
        <dbReference type="Proteomes" id="UP000193926"/>
    </source>
</evidence>
<protein>
    <submittedName>
        <fullName evidence="5">Methylcrotonoyl-CoA carboxylase</fullName>
    </submittedName>
</protein>
<evidence type="ECO:0000256" key="2">
    <source>
        <dbReference type="ARBA" id="ARBA00046317"/>
    </source>
</evidence>
<organism evidence="5 6">
    <name type="scientific">Marivita geojedonensis</name>
    <dbReference type="NCBI Taxonomy" id="1123756"/>
    <lineage>
        <taxon>Bacteria</taxon>
        <taxon>Pseudomonadati</taxon>
        <taxon>Pseudomonadota</taxon>
        <taxon>Alphaproteobacteria</taxon>
        <taxon>Rhodobacterales</taxon>
        <taxon>Roseobacteraceae</taxon>
        <taxon>Marivita</taxon>
    </lineage>
</organism>
<dbReference type="InterPro" id="IPR029045">
    <property type="entry name" value="ClpP/crotonase-like_dom_sf"/>
</dbReference>
<dbReference type="FunFam" id="3.90.226.10:FF:000004">
    <property type="entry name" value="Methylcrotonoyl-CoA carboxylase beta chain"/>
    <property type="match status" value="1"/>
</dbReference>
<dbReference type="RefSeq" id="WP_085635762.1">
    <property type="nucleotide sequence ID" value="NZ_JFKC01000003.1"/>
</dbReference>
<evidence type="ECO:0000259" key="3">
    <source>
        <dbReference type="PROSITE" id="PS50980"/>
    </source>
</evidence>
<dbReference type="AlphaFoldDB" id="A0A1X4NNC7"/>
<dbReference type="Pfam" id="PF01039">
    <property type="entry name" value="Carboxyl_trans"/>
    <property type="match status" value="1"/>
</dbReference>
<feature type="domain" description="CoA carboxyltransferase C-terminal" evidence="4">
    <location>
        <begin position="276"/>
        <end position="525"/>
    </location>
</feature>
<dbReference type="Proteomes" id="UP000193926">
    <property type="component" value="Unassembled WGS sequence"/>
</dbReference>